<evidence type="ECO:0000313" key="1">
    <source>
        <dbReference type="EMBL" id="EAY25565.1"/>
    </source>
</evidence>
<comment type="caution">
    <text evidence="1">The sequence shown here is derived from an EMBL/GenBank/DDBJ whole genome shotgun (WGS) entry which is preliminary data.</text>
</comment>
<proteinExistence type="predicted"/>
<dbReference type="AlphaFoldDB" id="A1ZVM2"/>
<keyword evidence="1" id="KW-0449">Lipoprotein</keyword>
<name>A1ZVM2_MICM2</name>
<keyword evidence="2" id="KW-1185">Reference proteome</keyword>
<dbReference type="EMBL" id="AAWS01000046">
    <property type="protein sequence ID" value="EAY25565.1"/>
    <property type="molecule type" value="Genomic_DNA"/>
</dbReference>
<protein>
    <submittedName>
        <fullName evidence="1">Lipoprotein, putative</fullName>
    </submittedName>
</protein>
<dbReference type="Pfam" id="PF19841">
    <property type="entry name" value="GldN"/>
    <property type="match status" value="2"/>
</dbReference>
<gene>
    <name evidence="1" type="ORF">M23134_00663</name>
</gene>
<accession>A1ZVM2</accession>
<reference evidence="1 2" key="1">
    <citation type="submission" date="2007-01" db="EMBL/GenBank/DDBJ databases">
        <authorList>
            <person name="Haygood M."/>
            <person name="Podell S."/>
            <person name="Anderson C."/>
            <person name="Hopkinson B."/>
            <person name="Roe K."/>
            <person name="Barbeau K."/>
            <person name="Gaasterland T."/>
            <person name="Ferriera S."/>
            <person name="Johnson J."/>
            <person name="Kravitz S."/>
            <person name="Beeson K."/>
            <person name="Sutton G."/>
            <person name="Rogers Y.-H."/>
            <person name="Friedman R."/>
            <person name="Frazier M."/>
            <person name="Venter J.C."/>
        </authorList>
    </citation>
    <scope>NUCLEOTIDE SEQUENCE [LARGE SCALE GENOMIC DNA]</scope>
    <source>
        <strain evidence="1 2">ATCC 23134</strain>
    </source>
</reference>
<organism evidence="1 2">
    <name type="scientific">Microscilla marina ATCC 23134</name>
    <dbReference type="NCBI Taxonomy" id="313606"/>
    <lineage>
        <taxon>Bacteria</taxon>
        <taxon>Pseudomonadati</taxon>
        <taxon>Bacteroidota</taxon>
        <taxon>Cytophagia</taxon>
        <taxon>Cytophagales</taxon>
        <taxon>Microscillaceae</taxon>
        <taxon>Microscilla</taxon>
    </lineage>
</organism>
<evidence type="ECO:0000313" key="2">
    <source>
        <dbReference type="Proteomes" id="UP000004095"/>
    </source>
</evidence>
<dbReference type="PROSITE" id="PS51257">
    <property type="entry name" value="PROKAR_LIPOPROTEIN"/>
    <property type="match status" value="1"/>
</dbReference>
<dbReference type="RefSeq" id="WP_002702575.1">
    <property type="nucleotide sequence ID" value="NZ_AAWS01000046.1"/>
</dbReference>
<sequence>MRKQLLFTALFLVGCVFQGIAQKKLWRVIKLGKYPNTAYTPCCQDFRTVLLEGLKEKKLAAYMYTGKFGDVTQVISFANVQSFSKNFDKAKIKGSDFNTLELHEDYYPDKNQFDIKAMSIIIKAKGKILGLLFKYDEAKKHLDDAYNNSLPLHQYEALKAFWQSPEDPTVQWPVTKALKKRKFASIIPRSIGLPLPMLARLRGKDYRAVQTEIWFPGFVRVDLENYRTTISYKLPLKAPENKALYQKKGALAAELLEGIKNGKLTPYKATSIRANKPLVKQDAQKLASKLYYLNSSKDSIPLQGTDIQKLRLDGHWTINKKSSKRNFKIAGITLIITTNDALKSLPKHLAQLDYKEVKSYLDSRYEESKKEKKATPKKKEKGIAVWINPEKPEEKKSFTEALEKELYKAHIHWFANRTGKNLKELAKSNSMKPAEARKRVQMYLDGFGKK</sequence>
<dbReference type="InterPro" id="IPR019847">
    <property type="entry name" value="Gliding_motility_assoc_GldN"/>
</dbReference>
<dbReference type="Proteomes" id="UP000004095">
    <property type="component" value="Unassembled WGS sequence"/>
</dbReference>